<proteinExistence type="predicted"/>
<dbReference type="RefSeq" id="XP_001015106.3">
    <property type="nucleotide sequence ID" value="XM_001015106.3"/>
</dbReference>
<dbReference type="GeneID" id="7842740"/>
<dbReference type="EMBL" id="GG662649">
    <property type="protein sequence ID" value="EAR94861.3"/>
    <property type="molecule type" value="Genomic_DNA"/>
</dbReference>
<dbReference type="HOGENOM" id="CLU_2431862_0_0_1"/>
<evidence type="ECO:0000313" key="2">
    <source>
        <dbReference type="Proteomes" id="UP000009168"/>
    </source>
</evidence>
<accession>Q23E92</accession>
<gene>
    <name evidence="1" type="ORF">TTHERM_00717870</name>
</gene>
<dbReference type="InParanoid" id="Q23E92"/>
<dbReference type="KEGG" id="tet:TTHERM_00717870"/>
<sequence>MQSSFDGDNQATFFFRGLGHKRTQYDASVISNNLEEQLIKDSSPNQDQSNIFAKSDDHNYSASYSSFIQQDTRLGKKYTNVEISETRTVVF</sequence>
<organism evidence="1 2">
    <name type="scientific">Tetrahymena thermophila (strain SB210)</name>
    <dbReference type="NCBI Taxonomy" id="312017"/>
    <lineage>
        <taxon>Eukaryota</taxon>
        <taxon>Sar</taxon>
        <taxon>Alveolata</taxon>
        <taxon>Ciliophora</taxon>
        <taxon>Intramacronucleata</taxon>
        <taxon>Oligohymenophorea</taxon>
        <taxon>Hymenostomatida</taxon>
        <taxon>Tetrahymenina</taxon>
        <taxon>Tetrahymenidae</taxon>
        <taxon>Tetrahymena</taxon>
    </lineage>
</organism>
<name>Q23E92_TETTS</name>
<protein>
    <submittedName>
        <fullName evidence="1">Uncharacterized protein</fullName>
    </submittedName>
</protein>
<dbReference type="Proteomes" id="UP000009168">
    <property type="component" value="Unassembled WGS sequence"/>
</dbReference>
<reference evidence="2" key="1">
    <citation type="journal article" date="2006" name="PLoS Biol.">
        <title>Macronuclear genome sequence of the ciliate Tetrahymena thermophila, a model eukaryote.</title>
        <authorList>
            <person name="Eisen J.A."/>
            <person name="Coyne R.S."/>
            <person name="Wu M."/>
            <person name="Wu D."/>
            <person name="Thiagarajan M."/>
            <person name="Wortman J.R."/>
            <person name="Badger J.H."/>
            <person name="Ren Q."/>
            <person name="Amedeo P."/>
            <person name="Jones K.M."/>
            <person name="Tallon L.J."/>
            <person name="Delcher A.L."/>
            <person name="Salzberg S.L."/>
            <person name="Silva J.C."/>
            <person name="Haas B.J."/>
            <person name="Majoros W.H."/>
            <person name="Farzad M."/>
            <person name="Carlton J.M."/>
            <person name="Smith R.K. Jr."/>
            <person name="Garg J."/>
            <person name="Pearlman R.E."/>
            <person name="Karrer K.M."/>
            <person name="Sun L."/>
            <person name="Manning G."/>
            <person name="Elde N.C."/>
            <person name="Turkewitz A.P."/>
            <person name="Asai D.J."/>
            <person name="Wilkes D.E."/>
            <person name="Wang Y."/>
            <person name="Cai H."/>
            <person name="Collins K."/>
            <person name="Stewart B.A."/>
            <person name="Lee S.R."/>
            <person name="Wilamowska K."/>
            <person name="Weinberg Z."/>
            <person name="Ruzzo W.L."/>
            <person name="Wloga D."/>
            <person name="Gaertig J."/>
            <person name="Frankel J."/>
            <person name="Tsao C.-C."/>
            <person name="Gorovsky M.A."/>
            <person name="Keeling P.J."/>
            <person name="Waller R.F."/>
            <person name="Patron N.J."/>
            <person name="Cherry J.M."/>
            <person name="Stover N.A."/>
            <person name="Krieger C.J."/>
            <person name="del Toro C."/>
            <person name="Ryder H.F."/>
            <person name="Williamson S.C."/>
            <person name="Barbeau R.A."/>
            <person name="Hamilton E.P."/>
            <person name="Orias E."/>
        </authorList>
    </citation>
    <scope>NUCLEOTIDE SEQUENCE [LARGE SCALE GENOMIC DNA]</scope>
    <source>
        <strain evidence="2">SB210</strain>
    </source>
</reference>
<keyword evidence="2" id="KW-1185">Reference proteome</keyword>
<dbReference type="AlphaFoldDB" id="Q23E92"/>
<evidence type="ECO:0000313" key="1">
    <source>
        <dbReference type="EMBL" id="EAR94861.3"/>
    </source>
</evidence>